<dbReference type="RefSeq" id="WP_380896630.1">
    <property type="nucleotide sequence ID" value="NZ_JBHTKY010000015.1"/>
</dbReference>
<evidence type="ECO:0000256" key="2">
    <source>
        <dbReference type="ARBA" id="ARBA00022526"/>
    </source>
</evidence>
<comment type="similarity">
    <text evidence="1">Belongs to the cycloisomerase 2 family.</text>
</comment>
<dbReference type="Proteomes" id="UP001597205">
    <property type="component" value="Unassembled WGS sequence"/>
</dbReference>
<keyword evidence="2" id="KW-0313">Glucose metabolism</keyword>
<keyword evidence="4" id="KW-1185">Reference proteome</keyword>
<name>A0ABW3RMD7_9SPHI</name>
<gene>
    <name evidence="3" type="ORF">ACFQ2C_11185</name>
</gene>
<dbReference type="EMBL" id="JBHTKY010000015">
    <property type="protein sequence ID" value="MFD1166169.1"/>
    <property type="molecule type" value="Genomic_DNA"/>
</dbReference>
<dbReference type="InterPro" id="IPR011048">
    <property type="entry name" value="Haem_d1_sf"/>
</dbReference>
<keyword evidence="2" id="KW-0119">Carbohydrate metabolism</keyword>
<dbReference type="SUPFAM" id="SSF51004">
    <property type="entry name" value="C-terminal (heme d1) domain of cytochrome cd1-nitrite reductase"/>
    <property type="match status" value="1"/>
</dbReference>
<dbReference type="InterPro" id="IPR050282">
    <property type="entry name" value="Cycloisomerase_2"/>
</dbReference>
<dbReference type="Pfam" id="PF10282">
    <property type="entry name" value="Lactonase"/>
    <property type="match status" value="1"/>
</dbReference>
<evidence type="ECO:0000313" key="4">
    <source>
        <dbReference type="Proteomes" id="UP001597205"/>
    </source>
</evidence>
<protein>
    <submittedName>
        <fullName evidence="3">Lactonase family protein</fullName>
    </submittedName>
</protein>
<accession>A0ABW3RMD7</accession>
<dbReference type="InterPro" id="IPR019405">
    <property type="entry name" value="Lactonase_7-beta_prop"/>
</dbReference>
<sequence length="366" mass="40202">MITRLLFISILTMTVTLLSAQGTKIPLYVGTYTSDKGSKGIYEFEFDTQTGDAKLIRETETPSPSFIDRSSRFLIAANELTDGNQSISSFAITDNGLKFINKVGTGGTAPCHIVMDKERKFAVASNYLGGALDLFSLADNGEILSKEDTKTYNGSSVDKKRQEASHIHSTFIGPDKLLYVSDLGADKIYVLDVVKDKDGKLQFKEVNTLTSKLGGGPRHIAFHPNGKYLYSLLEMTGDIEVFKKVGKSWKSQQVISMRKEGFDGKSGAADLKLSSDGKFLYSTDRVDANTITVFSVARNGALKQIQVSSVFGKGPRNFNFSPDERFVLVANQLTDEIVLFNRDKKSGLLSDSGKRIKAFTPVCILF</sequence>
<dbReference type="PANTHER" id="PTHR30344">
    <property type="entry name" value="6-PHOSPHOGLUCONOLACTONASE-RELATED"/>
    <property type="match status" value="1"/>
</dbReference>
<proteinExistence type="inferred from homology"/>
<reference evidence="4" key="1">
    <citation type="journal article" date="2019" name="Int. J. Syst. Evol. Microbiol.">
        <title>The Global Catalogue of Microorganisms (GCM) 10K type strain sequencing project: providing services to taxonomists for standard genome sequencing and annotation.</title>
        <authorList>
            <consortium name="The Broad Institute Genomics Platform"/>
            <consortium name="The Broad Institute Genome Sequencing Center for Infectious Disease"/>
            <person name="Wu L."/>
            <person name="Ma J."/>
        </authorList>
    </citation>
    <scope>NUCLEOTIDE SEQUENCE [LARGE SCALE GENOMIC DNA]</scope>
    <source>
        <strain evidence="4">CCUG 52468</strain>
    </source>
</reference>
<comment type="caution">
    <text evidence="3">The sequence shown here is derived from an EMBL/GenBank/DDBJ whole genome shotgun (WGS) entry which is preliminary data.</text>
</comment>
<dbReference type="InterPro" id="IPR015943">
    <property type="entry name" value="WD40/YVTN_repeat-like_dom_sf"/>
</dbReference>
<organism evidence="3 4">
    <name type="scientific">Sphingobacterium daejeonense</name>
    <dbReference type="NCBI Taxonomy" id="371142"/>
    <lineage>
        <taxon>Bacteria</taxon>
        <taxon>Pseudomonadati</taxon>
        <taxon>Bacteroidota</taxon>
        <taxon>Sphingobacteriia</taxon>
        <taxon>Sphingobacteriales</taxon>
        <taxon>Sphingobacteriaceae</taxon>
        <taxon>Sphingobacterium</taxon>
    </lineage>
</organism>
<dbReference type="Gene3D" id="2.130.10.10">
    <property type="entry name" value="YVTN repeat-like/Quinoprotein amine dehydrogenase"/>
    <property type="match status" value="1"/>
</dbReference>
<evidence type="ECO:0000256" key="1">
    <source>
        <dbReference type="ARBA" id="ARBA00005564"/>
    </source>
</evidence>
<dbReference type="PANTHER" id="PTHR30344:SF1">
    <property type="entry name" value="6-PHOSPHOGLUCONOLACTONASE"/>
    <property type="match status" value="1"/>
</dbReference>
<evidence type="ECO:0000313" key="3">
    <source>
        <dbReference type="EMBL" id="MFD1166169.1"/>
    </source>
</evidence>